<evidence type="ECO:0000256" key="4">
    <source>
        <dbReference type="PROSITE-ProRule" id="PRU00089"/>
    </source>
</evidence>
<proteinExistence type="predicted"/>
<dbReference type="Proteomes" id="UP001208570">
    <property type="component" value="Unassembled WGS sequence"/>
</dbReference>
<dbReference type="GO" id="GO:0000978">
    <property type="term" value="F:RNA polymerase II cis-regulatory region sequence-specific DNA binding"/>
    <property type="evidence" value="ECO:0007669"/>
    <property type="project" value="TreeGrafter"/>
</dbReference>
<dbReference type="GO" id="GO:0000981">
    <property type="term" value="F:DNA-binding transcription factor activity, RNA polymerase II-specific"/>
    <property type="evidence" value="ECO:0007669"/>
    <property type="project" value="TreeGrafter"/>
</dbReference>
<feature type="region of interest" description="Disordered" evidence="5">
    <location>
        <begin position="395"/>
        <end position="430"/>
    </location>
</feature>
<evidence type="ECO:0000259" key="6">
    <source>
        <dbReference type="PROSITE" id="PS50039"/>
    </source>
</evidence>
<dbReference type="Pfam" id="PF00250">
    <property type="entry name" value="Forkhead"/>
    <property type="match status" value="1"/>
</dbReference>
<dbReference type="EMBL" id="JAODUP010000352">
    <property type="protein sequence ID" value="KAK2151766.1"/>
    <property type="molecule type" value="Genomic_DNA"/>
</dbReference>
<dbReference type="InterPro" id="IPR036390">
    <property type="entry name" value="WH_DNA-bd_sf"/>
</dbReference>
<dbReference type="InterPro" id="IPR036388">
    <property type="entry name" value="WH-like_DNA-bd_sf"/>
</dbReference>
<dbReference type="GO" id="GO:0030154">
    <property type="term" value="P:cell differentiation"/>
    <property type="evidence" value="ECO:0007669"/>
    <property type="project" value="TreeGrafter"/>
</dbReference>
<feature type="region of interest" description="Disordered" evidence="5">
    <location>
        <begin position="304"/>
        <end position="328"/>
    </location>
</feature>
<dbReference type="InterPro" id="IPR030456">
    <property type="entry name" value="TF_fork_head_CS_2"/>
</dbReference>
<dbReference type="GO" id="GO:0009653">
    <property type="term" value="P:anatomical structure morphogenesis"/>
    <property type="evidence" value="ECO:0007669"/>
    <property type="project" value="TreeGrafter"/>
</dbReference>
<evidence type="ECO:0000256" key="5">
    <source>
        <dbReference type="SAM" id="MobiDB-lite"/>
    </source>
</evidence>
<dbReference type="PROSITE" id="PS00658">
    <property type="entry name" value="FORK_HEAD_2"/>
    <property type="match status" value="1"/>
</dbReference>
<organism evidence="7 8">
    <name type="scientific">Paralvinella palmiformis</name>
    <dbReference type="NCBI Taxonomy" id="53620"/>
    <lineage>
        <taxon>Eukaryota</taxon>
        <taxon>Metazoa</taxon>
        <taxon>Spiralia</taxon>
        <taxon>Lophotrochozoa</taxon>
        <taxon>Annelida</taxon>
        <taxon>Polychaeta</taxon>
        <taxon>Sedentaria</taxon>
        <taxon>Canalipalpata</taxon>
        <taxon>Terebellida</taxon>
        <taxon>Terebelliformia</taxon>
        <taxon>Alvinellidae</taxon>
        <taxon>Paralvinella</taxon>
    </lineage>
</organism>
<evidence type="ECO:0000313" key="7">
    <source>
        <dbReference type="EMBL" id="KAK2151766.1"/>
    </source>
</evidence>
<reference evidence="7" key="1">
    <citation type="journal article" date="2023" name="Mol. Biol. Evol.">
        <title>Third-Generation Sequencing Reveals the Adaptive Role of the Epigenome in Three Deep-Sea Polychaetes.</title>
        <authorList>
            <person name="Perez M."/>
            <person name="Aroh O."/>
            <person name="Sun Y."/>
            <person name="Lan Y."/>
            <person name="Juniper S.K."/>
            <person name="Young C.R."/>
            <person name="Angers B."/>
            <person name="Qian P.Y."/>
        </authorList>
    </citation>
    <scope>NUCLEOTIDE SEQUENCE</scope>
    <source>
        <strain evidence="7">P08H-3</strain>
    </source>
</reference>
<dbReference type="SUPFAM" id="SSF46785">
    <property type="entry name" value="Winged helix' DNA-binding domain"/>
    <property type="match status" value="1"/>
</dbReference>
<dbReference type="AlphaFoldDB" id="A0AAD9N1N6"/>
<dbReference type="PROSITE" id="PS00657">
    <property type="entry name" value="FORK_HEAD_1"/>
    <property type="match status" value="1"/>
</dbReference>
<accession>A0AAD9N1N6</accession>
<gene>
    <name evidence="7" type="ORF">LSH36_352g02009</name>
</gene>
<feature type="domain" description="Fork-head" evidence="6">
    <location>
        <begin position="157"/>
        <end position="251"/>
    </location>
</feature>
<name>A0AAD9N1N6_9ANNE</name>
<keyword evidence="2 4" id="KW-0238">DNA-binding</keyword>
<evidence type="ECO:0000313" key="8">
    <source>
        <dbReference type="Proteomes" id="UP001208570"/>
    </source>
</evidence>
<dbReference type="FunFam" id="1.10.10.10:FF:000042">
    <property type="entry name" value="hepatocyte nuclear factor 3-beta"/>
    <property type="match status" value="1"/>
</dbReference>
<evidence type="ECO:0000256" key="2">
    <source>
        <dbReference type="ARBA" id="ARBA00023125"/>
    </source>
</evidence>
<dbReference type="GO" id="GO:0005634">
    <property type="term" value="C:nucleus"/>
    <property type="evidence" value="ECO:0007669"/>
    <property type="project" value="UniProtKB-SubCell"/>
</dbReference>
<dbReference type="InterPro" id="IPR018122">
    <property type="entry name" value="TF_fork_head_CS_1"/>
</dbReference>
<dbReference type="SMART" id="SM00339">
    <property type="entry name" value="FH"/>
    <property type="match status" value="1"/>
</dbReference>
<feature type="compositionally biased region" description="Polar residues" evidence="5">
    <location>
        <begin position="73"/>
        <end position="84"/>
    </location>
</feature>
<feature type="compositionally biased region" description="Acidic residues" evidence="5">
    <location>
        <begin position="113"/>
        <end position="135"/>
    </location>
</feature>
<protein>
    <recommendedName>
        <fullName evidence="6">Fork-head domain-containing protein</fullName>
    </recommendedName>
</protein>
<comment type="caution">
    <text evidence="7">The sequence shown here is derived from an EMBL/GenBank/DDBJ whole genome shotgun (WGS) entry which is preliminary data.</text>
</comment>
<evidence type="ECO:0000256" key="3">
    <source>
        <dbReference type="ARBA" id="ARBA00023242"/>
    </source>
</evidence>
<evidence type="ECO:0000256" key="1">
    <source>
        <dbReference type="ARBA" id="ARBA00004123"/>
    </source>
</evidence>
<dbReference type="InterPro" id="IPR050211">
    <property type="entry name" value="FOX_domain-containing"/>
</dbReference>
<dbReference type="PRINTS" id="PR00053">
    <property type="entry name" value="FORKHEAD"/>
</dbReference>
<feature type="compositionally biased region" description="Low complexity" evidence="5">
    <location>
        <begin position="316"/>
        <end position="325"/>
    </location>
</feature>
<dbReference type="PANTHER" id="PTHR11829:SF387">
    <property type="entry name" value="FORK-HEAD DOMAIN-CONTAINING PROTEIN"/>
    <property type="match status" value="1"/>
</dbReference>
<keyword evidence="3 4" id="KW-0539">Nucleus</keyword>
<comment type="subcellular location">
    <subcellularLocation>
        <location evidence="1 4">Nucleus</location>
    </subcellularLocation>
</comment>
<feature type="region of interest" description="Disordered" evidence="5">
    <location>
        <begin position="1"/>
        <end position="20"/>
    </location>
</feature>
<dbReference type="PANTHER" id="PTHR11829">
    <property type="entry name" value="FORKHEAD BOX PROTEIN"/>
    <property type="match status" value="1"/>
</dbReference>
<sequence length="430" mass="45978">MLTEAKSYPEMSASGLTPGLSAPDISYYLGHGVNDHLSGQLPSARFGHHPGLPSARFGHHPGLPNPPALCPTSDVQPRASSQDDGPTALCMKYERQSADFDPTGVKNDNVSDSGEDENNDDDDDVDGDADADADGDAMGMSGTSTLSQQKRRFADVKPPYSYIALITMALESSSAGMMTLNEIYAFIVRRFPYFKNNRQRWQNSIRHNLSLNDCFVKVPRAPGRPGKGNYWALHPSCGDMFANGSFLRRAKRFKLRQESRAAAAAAAAQIQNAAGAYGHFGIYGVAAGYKAAYPGLNPLAGLPGFSSGLPTSPHHQQQQQQQQQQYGSLCKSADSWTGVSGSATSAYGSNSYYGGSVSNMGGLNTTLGTTLASSYMSPSGAVSTMASMNHANHYHHHHHHGLTSYPGLQQSASSSYSGHPYSNQLRLQAS</sequence>
<dbReference type="Gene3D" id="1.10.10.10">
    <property type="entry name" value="Winged helix-like DNA-binding domain superfamily/Winged helix DNA-binding domain"/>
    <property type="match status" value="1"/>
</dbReference>
<dbReference type="InterPro" id="IPR001766">
    <property type="entry name" value="Fork_head_dom"/>
</dbReference>
<feature type="region of interest" description="Disordered" evidence="5">
    <location>
        <begin position="40"/>
        <end position="150"/>
    </location>
</feature>
<feature type="compositionally biased region" description="Low complexity" evidence="5">
    <location>
        <begin position="406"/>
        <end position="422"/>
    </location>
</feature>
<keyword evidence="8" id="KW-1185">Reference proteome</keyword>
<dbReference type="PROSITE" id="PS50039">
    <property type="entry name" value="FORK_HEAD_3"/>
    <property type="match status" value="1"/>
</dbReference>
<feature type="DNA-binding region" description="Fork-head" evidence="4">
    <location>
        <begin position="157"/>
        <end position="251"/>
    </location>
</feature>